<evidence type="ECO:0000256" key="1">
    <source>
        <dbReference type="ARBA" id="ARBA00022737"/>
    </source>
</evidence>
<dbReference type="InterPro" id="IPR002885">
    <property type="entry name" value="PPR_rpt"/>
</dbReference>
<sequence>MAWSAMLAGYALTGETEDAAKIFHQLIKEGIKPNEFTFSSIINACASPTAAAEQGKQFHAYAIKMRLNNALCLSSALVT</sequence>
<dbReference type="InterPro" id="IPR011990">
    <property type="entry name" value="TPR-like_helical_dom_sf"/>
</dbReference>
<dbReference type="EMBL" id="LXQA010241003">
    <property type="protein sequence ID" value="MCI37124.1"/>
    <property type="molecule type" value="Genomic_DNA"/>
</dbReference>
<keyword evidence="4" id="KW-1185">Reference proteome</keyword>
<evidence type="ECO:0000313" key="3">
    <source>
        <dbReference type="EMBL" id="MCI37124.1"/>
    </source>
</evidence>
<dbReference type="InterPro" id="IPR046960">
    <property type="entry name" value="PPR_At4g14850-like_plant"/>
</dbReference>
<evidence type="ECO:0000313" key="4">
    <source>
        <dbReference type="Proteomes" id="UP000265520"/>
    </source>
</evidence>
<dbReference type="Gene3D" id="1.25.40.10">
    <property type="entry name" value="Tetratricopeptide repeat domain"/>
    <property type="match status" value="1"/>
</dbReference>
<dbReference type="PANTHER" id="PTHR47926">
    <property type="entry name" value="PENTATRICOPEPTIDE REPEAT-CONTAINING PROTEIN"/>
    <property type="match status" value="1"/>
</dbReference>
<feature type="repeat" description="PPR" evidence="2">
    <location>
        <begin position="1"/>
        <end position="33"/>
    </location>
</feature>
<dbReference type="Proteomes" id="UP000265520">
    <property type="component" value="Unassembled WGS sequence"/>
</dbReference>
<dbReference type="GO" id="GO:0009451">
    <property type="term" value="P:RNA modification"/>
    <property type="evidence" value="ECO:0007669"/>
    <property type="project" value="InterPro"/>
</dbReference>
<reference evidence="3 4" key="1">
    <citation type="journal article" date="2018" name="Front. Plant Sci.">
        <title>Red Clover (Trifolium pratense) and Zigzag Clover (T. medium) - A Picture of Genomic Similarities and Differences.</title>
        <authorList>
            <person name="Dluhosova J."/>
            <person name="Istvanek J."/>
            <person name="Nedelnik J."/>
            <person name="Repkova J."/>
        </authorList>
    </citation>
    <scope>NUCLEOTIDE SEQUENCE [LARGE SCALE GENOMIC DNA]</scope>
    <source>
        <strain evidence="4">cv. 10/8</strain>
        <tissue evidence="3">Leaf</tissue>
    </source>
</reference>
<proteinExistence type="predicted"/>
<accession>A0A392RM27</accession>
<evidence type="ECO:0000256" key="2">
    <source>
        <dbReference type="PROSITE-ProRule" id="PRU00708"/>
    </source>
</evidence>
<dbReference type="PANTHER" id="PTHR47926:SF538">
    <property type="entry name" value="WHIM2 DOMAIN-CONTAINING PROTEIN"/>
    <property type="match status" value="1"/>
</dbReference>
<dbReference type="NCBIfam" id="TIGR00756">
    <property type="entry name" value="PPR"/>
    <property type="match status" value="1"/>
</dbReference>
<name>A0A392RM27_9FABA</name>
<feature type="non-terminal residue" evidence="3">
    <location>
        <position position="79"/>
    </location>
</feature>
<keyword evidence="1" id="KW-0677">Repeat</keyword>
<dbReference type="GO" id="GO:0003723">
    <property type="term" value="F:RNA binding"/>
    <property type="evidence" value="ECO:0007669"/>
    <property type="project" value="InterPro"/>
</dbReference>
<dbReference type="Pfam" id="PF13041">
    <property type="entry name" value="PPR_2"/>
    <property type="match status" value="1"/>
</dbReference>
<organism evidence="3 4">
    <name type="scientific">Trifolium medium</name>
    <dbReference type="NCBI Taxonomy" id="97028"/>
    <lineage>
        <taxon>Eukaryota</taxon>
        <taxon>Viridiplantae</taxon>
        <taxon>Streptophyta</taxon>
        <taxon>Embryophyta</taxon>
        <taxon>Tracheophyta</taxon>
        <taxon>Spermatophyta</taxon>
        <taxon>Magnoliopsida</taxon>
        <taxon>eudicotyledons</taxon>
        <taxon>Gunneridae</taxon>
        <taxon>Pentapetalae</taxon>
        <taxon>rosids</taxon>
        <taxon>fabids</taxon>
        <taxon>Fabales</taxon>
        <taxon>Fabaceae</taxon>
        <taxon>Papilionoideae</taxon>
        <taxon>50 kb inversion clade</taxon>
        <taxon>NPAAA clade</taxon>
        <taxon>Hologalegina</taxon>
        <taxon>IRL clade</taxon>
        <taxon>Trifolieae</taxon>
        <taxon>Trifolium</taxon>
    </lineage>
</organism>
<protein>
    <submittedName>
        <fullName evidence="3">Pentatricopeptide repeat-containing protein</fullName>
    </submittedName>
</protein>
<comment type="caution">
    <text evidence="3">The sequence shown here is derived from an EMBL/GenBank/DDBJ whole genome shotgun (WGS) entry which is preliminary data.</text>
</comment>
<dbReference type="PROSITE" id="PS51375">
    <property type="entry name" value="PPR"/>
    <property type="match status" value="1"/>
</dbReference>
<dbReference type="AlphaFoldDB" id="A0A392RM27"/>